<feature type="signal peptide" evidence="2">
    <location>
        <begin position="1"/>
        <end position="19"/>
    </location>
</feature>
<feature type="compositionally biased region" description="Polar residues" evidence="1">
    <location>
        <begin position="292"/>
        <end position="302"/>
    </location>
</feature>
<accession>A0A517M9D7</accession>
<keyword evidence="2" id="KW-0732">Signal</keyword>
<feature type="compositionally biased region" description="Low complexity" evidence="1">
    <location>
        <begin position="103"/>
        <end position="117"/>
    </location>
</feature>
<dbReference type="Proteomes" id="UP000320672">
    <property type="component" value="Chromosome"/>
</dbReference>
<evidence type="ECO:0008006" key="5">
    <source>
        <dbReference type="Google" id="ProtNLM"/>
    </source>
</evidence>
<gene>
    <name evidence="3" type="ORF">FF011L_02140</name>
</gene>
<evidence type="ECO:0000256" key="2">
    <source>
        <dbReference type="SAM" id="SignalP"/>
    </source>
</evidence>
<sequence precursor="true">MRSFGHLLLVVGCGISALAGTPQIGTADEWTDVSGQHTMTAEFMGMWEGKAVFALPGGQRRSIELKNLRAESRLRAIDLAEERAAHLEKFKEQIQAETEEARAPGPAEMAPAPETAPSYQTLDENASLQITAEHIASQWRSGHVRVYWDTMPAKQKAEIEALVVEFAKKVDPALWNGLIENLDRTTRLLASREDWIFEHPQVMMLTPILGENARHYYRSGVGLVQQLVKPEAASLDRLKEGNLDEWIDQRDSDTASYVYHLMNLANVPQPPRISVDIKDDTHGTVSVAAPQGTPQRGRQTPRSRPEKWSRVEGQWIADSAFASINRSIKTNQERIANMPASLEPLRAYSTQMQEVVDSYVAPLESANSREEFNISLDEILPPLIMKVAQLGGRAGNARGGMMGSGMEMEPGGSETEMYENELYENELMEGPGGEPIMQIEP</sequence>
<feature type="region of interest" description="Disordered" evidence="1">
    <location>
        <begin position="96"/>
        <end position="118"/>
    </location>
</feature>
<protein>
    <recommendedName>
        <fullName evidence="5">SLA1 homology domain-containing protein</fullName>
    </recommendedName>
</protein>
<proteinExistence type="predicted"/>
<dbReference type="EMBL" id="CP036262">
    <property type="protein sequence ID" value="QDS91484.1"/>
    <property type="molecule type" value="Genomic_DNA"/>
</dbReference>
<keyword evidence="4" id="KW-1185">Reference proteome</keyword>
<evidence type="ECO:0000313" key="4">
    <source>
        <dbReference type="Proteomes" id="UP000320672"/>
    </source>
</evidence>
<evidence type="ECO:0000313" key="3">
    <source>
        <dbReference type="EMBL" id="QDS91484.1"/>
    </source>
</evidence>
<feature type="chain" id="PRO_5021849428" description="SLA1 homology domain-containing protein" evidence="2">
    <location>
        <begin position="20"/>
        <end position="441"/>
    </location>
</feature>
<name>A0A517M9D7_9BACT</name>
<organism evidence="3 4">
    <name type="scientific">Roseimaritima multifibrata</name>
    <dbReference type="NCBI Taxonomy" id="1930274"/>
    <lineage>
        <taxon>Bacteria</taxon>
        <taxon>Pseudomonadati</taxon>
        <taxon>Planctomycetota</taxon>
        <taxon>Planctomycetia</taxon>
        <taxon>Pirellulales</taxon>
        <taxon>Pirellulaceae</taxon>
        <taxon>Roseimaritima</taxon>
    </lineage>
</organism>
<feature type="region of interest" description="Disordered" evidence="1">
    <location>
        <begin position="284"/>
        <end position="307"/>
    </location>
</feature>
<dbReference type="RefSeq" id="WP_145349539.1">
    <property type="nucleotide sequence ID" value="NZ_CP036262.1"/>
</dbReference>
<dbReference type="AlphaFoldDB" id="A0A517M9D7"/>
<dbReference type="KEGG" id="rml:FF011L_02140"/>
<dbReference type="OrthoDB" id="289213at2"/>
<reference evidence="3 4" key="1">
    <citation type="submission" date="2019-02" db="EMBL/GenBank/DDBJ databases">
        <title>Deep-cultivation of Planctomycetes and their phenomic and genomic characterization uncovers novel biology.</title>
        <authorList>
            <person name="Wiegand S."/>
            <person name="Jogler M."/>
            <person name="Boedeker C."/>
            <person name="Pinto D."/>
            <person name="Vollmers J."/>
            <person name="Rivas-Marin E."/>
            <person name="Kohn T."/>
            <person name="Peeters S.H."/>
            <person name="Heuer A."/>
            <person name="Rast P."/>
            <person name="Oberbeckmann S."/>
            <person name="Bunk B."/>
            <person name="Jeske O."/>
            <person name="Meyerdierks A."/>
            <person name="Storesund J.E."/>
            <person name="Kallscheuer N."/>
            <person name="Luecker S."/>
            <person name="Lage O.M."/>
            <person name="Pohl T."/>
            <person name="Merkel B.J."/>
            <person name="Hornburger P."/>
            <person name="Mueller R.-W."/>
            <person name="Bruemmer F."/>
            <person name="Labrenz M."/>
            <person name="Spormann A.M."/>
            <person name="Op den Camp H."/>
            <person name="Overmann J."/>
            <person name="Amann R."/>
            <person name="Jetten M.S.M."/>
            <person name="Mascher T."/>
            <person name="Medema M.H."/>
            <person name="Devos D.P."/>
            <person name="Kaster A.-K."/>
            <person name="Ovreas L."/>
            <person name="Rohde M."/>
            <person name="Galperin M.Y."/>
            <person name="Jogler C."/>
        </authorList>
    </citation>
    <scope>NUCLEOTIDE SEQUENCE [LARGE SCALE GENOMIC DNA]</scope>
    <source>
        <strain evidence="3 4">FF011L</strain>
    </source>
</reference>
<evidence type="ECO:0000256" key="1">
    <source>
        <dbReference type="SAM" id="MobiDB-lite"/>
    </source>
</evidence>